<evidence type="ECO:0000256" key="3">
    <source>
        <dbReference type="ARBA" id="ARBA00011918"/>
    </source>
</evidence>
<dbReference type="Pfam" id="PF01035">
    <property type="entry name" value="DNA_binding_1"/>
    <property type="match status" value="1"/>
</dbReference>
<reference evidence="10 11" key="1">
    <citation type="submission" date="2017-10" db="EMBL/GenBank/DDBJ databases">
        <title>Two draft genome sequences of Pusillimonas sp. strains isolated from a nitrate- and radionuclide-contaminated groundwater in Russia.</title>
        <authorList>
            <person name="Grouzdev D.S."/>
            <person name="Tourova T.P."/>
            <person name="Goeva M.A."/>
            <person name="Babich T.L."/>
            <person name="Sokolova D.S."/>
            <person name="Abdullin R."/>
            <person name="Poltaraus A.B."/>
            <person name="Toshchakov S.V."/>
            <person name="Nazina T.N."/>
        </authorList>
    </citation>
    <scope>NUCLEOTIDE SEQUENCE [LARGE SCALE GENOMIC DNA]</scope>
    <source>
        <strain evidence="10 11">JR1/69-2-13</strain>
    </source>
</reference>
<evidence type="ECO:0000256" key="7">
    <source>
        <dbReference type="ARBA" id="ARBA00023204"/>
    </source>
</evidence>
<name>A0A2N4UH98_9BURK</name>
<evidence type="ECO:0000256" key="1">
    <source>
        <dbReference type="ARBA" id="ARBA00001286"/>
    </source>
</evidence>
<evidence type="ECO:0000313" key="10">
    <source>
        <dbReference type="EMBL" id="PLC54378.1"/>
    </source>
</evidence>
<dbReference type="InterPro" id="IPR036217">
    <property type="entry name" value="MethylDNA_cys_MeTrfase_DNAb"/>
</dbReference>
<dbReference type="Proteomes" id="UP000234328">
    <property type="component" value="Unassembled WGS sequence"/>
</dbReference>
<dbReference type="FunFam" id="1.10.10.10:FF:000214">
    <property type="entry name" value="Methylated-DNA--protein-cysteine methyltransferase"/>
    <property type="match status" value="1"/>
</dbReference>
<evidence type="ECO:0000256" key="4">
    <source>
        <dbReference type="ARBA" id="ARBA00022603"/>
    </source>
</evidence>
<accession>A0A2N4UH98</accession>
<keyword evidence="7" id="KW-0234">DNA repair</keyword>
<sequence length="147" mass="16077">MPPECGFDISALEPGRQVSSLTVQPDTPDRVQALFEQVQQELNDYFAGRRQSFTVALHIEGSEFQQRVWQALREIPYGESATYGDVARAAGLTPQHSRPVGTAVGRNPLSIIIPCHRVLGAGSILTGYTGGLERKLLLLQREGFTLG</sequence>
<dbReference type="EC" id="2.1.1.63" evidence="3"/>
<dbReference type="Gene3D" id="1.10.10.10">
    <property type="entry name" value="Winged helix-like DNA-binding domain superfamily/Winged helix DNA-binding domain"/>
    <property type="match status" value="1"/>
</dbReference>
<dbReference type="InterPro" id="IPR014048">
    <property type="entry name" value="MethylDNA_cys_MeTrfase_DNA-bd"/>
</dbReference>
<evidence type="ECO:0000256" key="2">
    <source>
        <dbReference type="ARBA" id="ARBA00008711"/>
    </source>
</evidence>
<comment type="catalytic activity">
    <reaction evidence="1">
        <text>a 4-O-methyl-thymidine in DNA + L-cysteinyl-[protein] = a thymidine in DNA + S-methyl-L-cysteinyl-[protein]</text>
        <dbReference type="Rhea" id="RHEA:53428"/>
        <dbReference type="Rhea" id="RHEA-COMP:10131"/>
        <dbReference type="Rhea" id="RHEA-COMP:10132"/>
        <dbReference type="Rhea" id="RHEA-COMP:13555"/>
        <dbReference type="Rhea" id="RHEA-COMP:13556"/>
        <dbReference type="ChEBI" id="CHEBI:29950"/>
        <dbReference type="ChEBI" id="CHEBI:82612"/>
        <dbReference type="ChEBI" id="CHEBI:137386"/>
        <dbReference type="ChEBI" id="CHEBI:137387"/>
        <dbReference type="EC" id="2.1.1.63"/>
    </reaction>
</comment>
<dbReference type="NCBIfam" id="TIGR00589">
    <property type="entry name" value="ogt"/>
    <property type="match status" value="1"/>
</dbReference>
<keyword evidence="4 10" id="KW-0489">Methyltransferase</keyword>
<comment type="catalytic activity">
    <reaction evidence="8">
        <text>a 6-O-methyl-2'-deoxyguanosine in DNA + L-cysteinyl-[protein] = S-methyl-L-cysteinyl-[protein] + a 2'-deoxyguanosine in DNA</text>
        <dbReference type="Rhea" id="RHEA:24000"/>
        <dbReference type="Rhea" id="RHEA-COMP:10131"/>
        <dbReference type="Rhea" id="RHEA-COMP:10132"/>
        <dbReference type="Rhea" id="RHEA-COMP:11367"/>
        <dbReference type="Rhea" id="RHEA-COMP:11368"/>
        <dbReference type="ChEBI" id="CHEBI:29950"/>
        <dbReference type="ChEBI" id="CHEBI:82612"/>
        <dbReference type="ChEBI" id="CHEBI:85445"/>
        <dbReference type="ChEBI" id="CHEBI:85448"/>
        <dbReference type="EC" id="2.1.1.63"/>
    </reaction>
</comment>
<dbReference type="SUPFAM" id="SSF46767">
    <property type="entry name" value="Methylated DNA-protein cysteine methyltransferase, C-terminal domain"/>
    <property type="match status" value="1"/>
</dbReference>
<evidence type="ECO:0000256" key="8">
    <source>
        <dbReference type="ARBA" id="ARBA00049348"/>
    </source>
</evidence>
<feature type="domain" description="Methylated-DNA-[protein]-cysteine S-methyltransferase DNA binding" evidence="9">
    <location>
        <begin position="63"/>
        <end position="143"/>
    </location>
</feature>
<dbReference type="CDD" id="cd06445">
    <property type="entry name" value="ATase"/>
    <property type="match status" value="1"/>
</dbReference>
<dbReference type="GO" id="GO:0006281">
    <property type="term" value="P:DNA repair"/>
    <property type="evidence" value="ECO:0007669"/>
    <property type="project" value="UniProtKB-KW"/>
</dbReference>
<keyword evidence="6" id="KW-0227">DNA damage</keyword>
<keyword evidence="11" id="KW-1185">Reference proteome</keyword>
<dbReference type="PROSITE" id="PS00374">
    <property type="entry name" value="MGMT"/>
    <property type="match status" value="1"/>
</dbReference>
<organism evidence="10 11">
    <name type="scientific">Pollutimonas nitritireducens</name>
    <dbReference type="NCBI Taxonomy" id="2045209"/>
    <lineage>
        <taxon>Bacteria</taxon>
        <taxon>Pseudomonadati</taxon>
        <taxon>Pseudomonadota</taxon>
        <taxon>Betaproteobacteria</taxon>
        <taxon>Burkholderiales</taxon>
        <taxon>Alcaligenaceae</taxon>
        <taxon>Pollutimonas</taxon>
    </lineage>
</organism>
<dbReference type="GO" id="GO:0003908">
    <property type="term" value="F:methylated-DNA-[protein]-cysteine S-methyltransferase activity"/>
    <property type="evidence" value="ECO:0007669"/>
    <property type="project" value="UniProtKB-EC"/>
</dbReference>
<keyword evidence="5 10" id="KW-0808">Transferase</keyword>
<evidence type="ECO:0000259" key="9">
    <source>
        <dbReference type="Pfam" id="PF01035"/>
    </source>
</evidence>
<dbReference type="InterPro" id="IPR001497">
    <property type="entry name" value="MethylDNA_cys_MeTrfase_AS"/>
</dbReference>
<gene>
    <name evidence="10" type="ORF">CR155_08715</name>
</gene>
<dbReference type="SUPFAM" id="SSF53155">
    <property type="entry name" value="Methylated DNA-protein cysteine methyltransferase domain"/>
    <property type="match status" value="1"/>
</dbReference>
<dbReference type="InterPro" id="IPR036388">
    <property type="entry name" value="WH-like_DNA-bd_sf"/>
</dbReference>
<protein>
    <recommendedName>
        <fullName evidence="3">methylated-DNA--[protein]-cysteine S-methyltransferase</fullName>
        <ecNumber evidence="3">2.1.1.63</ecNumber>
    </recommendedName>
</protein>
<dbReference type="Gene3D" id="3.30.160.70">
    <property type="entry name" value="Methylated DNA-protein cysteine methyltransferase domain"/>
    <property type="match status" value="1"/>
</dbReference>
<dbReference type="OrthoDB" id="9802228at2"/>
<dbReference type="EMBL" id="PDNV01000005">
    <property type="protein sequence ID" value="PLC54378.1"/>
    <property type="molecule type" value="Genomic_DNA"/>
</dbReference>
<evidence type="ECO:0000256" key="6">
    <source>
        <dbReference type="ARBA" id="ARBA00022763"/>
    </source>
</evidence>
<evidence type="ECO:0000256" key="5">
    <source>
        <dbReference type="ARBA" id="ARBA00022679"/>
    </source>
</evidence>
<comment type="similarity">
    <text evidence="2">Belongs to the MGMT family.</text>
</comment>
<dbReference type="AlphaFoldDB" id="A0A2N4UH98"/>
<dbReference type="PANTHER" id="PTHR10815:SF13">
    <property type="entry name" value="METHYLATED-DNA--PROTEIN-CYSTEINE METHYLTRANSFERASE"/>
    <property type="match status" value="1"/>
</dbReference>
<comment type="caution">
    <text evidence="10">The sequence shown here is derived from an EMBL/GenBank/DDBJ whole genome shotgun (WGS) entry which is preliminary data.</text>
</comment>
<proteinExistence type="inferred from homology"/>
<dbReference type="PANTHER" id="PTHR10815">
    <property type="entry name" value="METHYLATED-DNA--PROTEIN-CYSTEINE METHYLTRANSFERASE"/>
    <property type="match status" value="1"/>
</dbReference>
<evidence type="ECO:0000313" key="11">
    <source>
        <dbReference type="Proteomes" id="UP000234328"/>
    </source>
</evidence>
<dbReference type="GO" id="GO:0032259">
    <property type="term" value="P:methylation"/>
    <property type="evidence" value="ECO:0007669"/>
    <property type="project" value="UniProtKB-KW"/>
</dbReference>
<dbReference type="InterPro" id="IPR036631">
    <property type="entry name" value="MGMT_N_sf"/>
</dbReference>